<evidence type="ECO:0000313" key="2">
    <source>
        <dbReference type="EMBL" id="GEX56841.1"/>
    </source>
</evidence>
<dbReference type="AlphaFoldDB" id="A0A699H6I0"/>
<feature type="compositionally biased region" description="Polar residues" evidence="1">
    <location>
        <begin position="21"/>
        <end position="32"/>
    </location>
</feature>
<accession>A0A699H6I0</accession>
<protein>
    <submittedName>
        <fullName evidence="2">Ribonuclease H-like domain-containing protein</fullName>
    </submittedName>
</protein>
<organism evidence="2">
    <name type="scientific">Tanacetum cinerariifolium</name>
    <name type="common">Dalmatian daisy</name>
    <name type="synonym">Chrysanthemum cinerariifolium</name>
    <dbReference type="NCBI Taxonomy" id="118510"/>
    <lineage>
        <taxon>Eukaryota</taxon>
        <taxon>Viridiplantae</taxon>
        <taxon>Streptophyta</taxon>
        <taxon>Embryophyta</taxon>
        <taxon>Tracheophyta</taxon>
        <taxon>Spermatophyta</taxon>
        <taxon>Magnoliopsida</taxon>
        <taxon>eudicotyledons</taxon>
        <taxon>Gunneridae</taxon>
        <taxon>Pentapetalae</taxon>
        <taxon>asterids</taxon>
        <taxon>campanulids</taxon>
        <taxon>Asterales</taxon>
        <taxon>Asteraceae</taxon>
        <taxon>Asteroideae</taxon>
        <taxon>Anthemideae</taxon>
        <taxon>Anthemidinae</taxon>
        <taxon>Tanacetum</taxon>
    </lineage>
</organism>
<feature type="region of interest" description="Disordered" evidence="1">
    <location>
        <begin position="19"/>
        <end position="44"/>
    </location>
</feature>
<comment type="caution">
    <text evidence="2">The sequence shown here is derived from an EMBL/GenBank/DDBJ whole genome shotgun (WGS) entry which is preliminary data.</text>
</comment>
<proteinExistence type="predicted"/>
<sequence length="566" mass="63584">MGMDDLYKNLKVYEPKVKGMSRSNSSTQNMAFVSSSSNNSTNGSVNTAVNTDQAVNTDLGVSTSGTQVNTANIDNLSDAVICAFIASQPSVLQLGVQSFKKQDTKHKESTRRIVPMETPASIALVSCDGLGGYDWSDQSEEGPNYALMACTSTSSDSKIVDNCKKGLGYESYNAVPPPYIRKFMPPKLDLSYTGLDEFADKPVAENTKSYEEETKAVRKNSDAPIIKEWVSDDEEEDVAQPKIVKKIVKPSIVKKEFIKPKQPEKKTRKTIKQAEKPRQNTHRPRGNQRNENNMMSQKLRSNFEMYNKTCYVCGSFDHLQANCNYHQQQSNYQKMVKPYWNYNQRVNHNFFLKKTHPHAKRNTVPRAVLLKSGIVNTARQNFSKTYVLVNISKQVSTAHLKLAVNVARPMSHLSKTPHSTVKRPIHTKTTFNNSNVNQRVNTVRSKTVNTARPKAVVNAIQGFEQIMDFLNANPIRYALTVNPTMYVSYIKQFWTTAKAKSINGEAHIHAKSSTKASPGRNPNEAAMRTKFFQPMGEERIAKVEWVCVLGCEEFLDSSLCGEECEQ</sequence>
<gene>
    <name evidence="2" type="ORF">Tci_328816</name>
</gene>
<name>A0A699H6I0_TANCI</name>
<feature type="region of interest" description="Disordered" evidence="1">
    <location>
        <begin position="260"/>
        <end position="294"/>
    </location>
</feature>
<evidence type="ECO:0000256" key="1">
    <source>
        <dbReference type="SAM" id="MobiDB-lite"/>
    </source>
</evidence>
<dbReference type="EMBL" id="BKCJ010116136">
    <property type="protein sequence ID" value="GEX56841.1"/>
    <property type="molecule type" value="Genomic_DNA"/>
</dbReference>
<feature type="compositionally biased region" description="Low complexity" evidence="1">
    <location>
        <begin position="33"/>
        <end position="44"/>
    </location>
</feature>
<reference evidence="2" key="1">
    <citation type="journal article" date="2019" name="Sci. Rep.">
        <title>Draft genome of Tanacetum cinerariifolium, the natural source of mosquito coil.</title>
        <authorList>
            <person name="Yamashiro T."/>
            <person name="Shiraishi A."/>
            <person name="Satake H."/>
            <person name="Nakayama K."/>
        </authorList>
    </citation>
    <scope>NUCLEOTIDE SEQUENCE</scope>
</reference>